<evidence type="ECO:0000313" key="3">
    <source>
        <dbReference type="EMBL" id="MBC1176872.1"/>
    </source>
</evidence>
<protein>
    <submittedName>
        <fullName evidence="3">Putative secretory vesicle-associated protein ica69</fullName>
    </submittedName>
</protein>
<proteinExistence type="predicted"/>
<dbReference type="InterPro" id="IPR027267">
    <property type="entry name" value="AH/BAR_dom_sf"/>
</dbReference>
<dbReference type="EnsemblMetazoa" id="LLOJ006177-RA">
    <property type="protein sequence ID" value="LLOJ006177-PA"/>
    <property type="gene ID" value="LLOJ006177"/>
</dbReference>
<dbReference type="Proteomes" id="UP000092461">
    <property type="component" value="Unassembled WGS sequence"/>
</dbReference>
<dbReference type="InterPro" id="IPR010504">
    <property type="entry name" value="AH_dom"/>
</dbReference>
<keyword evidence="5" id="KW-1185">Reference proteome</keyword>
<evidence type="ECO:0000313" key="5">
    <source>
        <dbReference type="Proteomes" id="UP000092461"/>
    </source>
</evidence>
<evidence type="ECO:0000256" key="1">
    <source>
        <dbReference type="SAM" id="MobiDB-lite"/>
    </source>
</evidence>
<dbReference type="Pfam" id="PF04629">
    <property type="entry name" value="ICA69"/>
    <property type="match status" value="1"/>
</dbReference>
<dbReference type="Pfam" id="PF06456">
    <property type="entry name" value="Arfaptin"/>
    <property type="match status" value="1"/>
</dbReference>
<dbReference type="EMBL" id="GITU01008169">
    <property type="protein sequence ID" value="MBC1176872.1"/>
    <property type="molecule type" value="Transcribed_RNA"/>
</dbReference>
<dbReference type="VEuPathDB" id="VectorBase:LLOJ006177"/>
<dbReference type="PANTHER" id="PTHR10164">
    <property type="entry name" value="ISLET CELL AUTOANTIGEN 1"/>
    <property type="match status" value="1"/>
</dbReference>
<dbReference type="GO" id="GO:0019904">
    <property type="term" value="F:protein domain specific binding"/>
    <property type="evidence" value="ECO:0007669"/>
    <property type="project" value="InterPro"/>
</dbReference>
<sequence length="457" mass="50343">MLKSEMQHQYWVTKKTVQRKLGGKEDECVVSSDQELDTKIDLFKSIADSCTHLYRVIDLYQERMCILAQEENALGKFLKENGKLSATSSKVMISAGKAISYCGQQRMAIRSPLVRLHHEVETFRERAIADTHVTIAVMEKERTEYRAALSWMKSASAQLDPDSGKGLEKFRRAQSHVRISKQKFDRLTLDCLQKIDLLAAARCNMFSHALVAYQSSLIHFATKTTETFRAAAKILDSEPHYTFNILKELTQAAKEEPQEVVSVEEEEEGGKHPDKDRMLFFQEDYKDEKILQAEDGNDAKVATGGDGNVPLGENTQLLIDGLGDNGASATDTDDLLGLSMDFGDFVSNTAPPSFMPSQLLDNLSALSVVDTPPAEATADADPVAPTKTSAILELFSRSRAPLAPTQDATMPSASSKPRDTKPAGKSAWFDLFAELDPFANPDMLAKQIDGGSNSHAA</sequence>
<dbReference type="GO" id="GO:0051049">
    <property type="term" value="P:regulation of transport"/>
    <property type="evidence" value="ECO:0007669"/>
    <property type="project" value="TreeGrafter"/>
</dbReference>
<reference evidence="5" key="1">
    <citation type="submission" date="2012-05" db="EMBL/GenBank/DDBJ databases">
        <title>Whole Genome Assembly of Lutzomyia longipalpis.</title>
        <authorList>
            <person name="Richards S."/>
            <person name="Qu C."/>
            <person name="Dillon R."/>
            <person name="Worley K."/>
            <person name="Scherer S."/>
            <person name="Batterton M."/>
            <person name="Taylor A."/>
            <person name="Hawes A."/>
            <person name="Hernandez B."/>
            <person name="Kovar C."/>
            <person name="Mandapat C."/>
            <person name="Pham C."/>
            <person name="Qu C."/>
            <person name="Jing C."/>
            <person name="Bess C."/>
            <person name="Bandaranaike D."/>
            <person name="Ngo D."/>
            <person name="Ongeri F."/>
            <person name="Arias F."/>
            <person name="Lara F."/>
            <person name="Weissenberger G."/>
            <person name="Kamau G."/>
            <person name="Han H."/>
            <person name="Shen H."/>
            <person name="Dinh H."/>
            <person name="Khalil I."/>
            <person name="Jones J."/>
            <person name="Shafer J."/>
            <person name="Jayaseelan J."/>
            <person name="Quiroz J."/>
            <person name="Blankenburg K."/>
            <person name="Nguyen L."/>
            <person name="Jackson L."/>
            <person name="Francisco L."/>
            <person name="Tang L.-Y."/>
            <person name="Pu L.-L."/>
            <person name="Perales L."/>
            <person name="Lorensuhewa L."/>
            <person name="Munidasa M."/>
            <person name="Coyle M."/>
            <person name="Taylor M."/>
            <person name="Puazo M."/>
            <person name="Firestine M."/>
            <person name="Scheel M."/>
            <person name="Javaid M."/>
            <person name="Wang M."/>
            <person name="Li M."/>
            <person name="Tabassum N."/>
            <person name="Saada N."/>
            <person name="Osuji N."/>
            <person name="Aqrawi P."/>
            <person name="Fu Q."/>
            <person name="Thornton R."/>
            <person name="Raj R."/>
            <person name="Goodspeed R."/>
            <person name="Mata R."/>
            <person name="Najjar R."/>
            <person name="Gubbala S."/>
            <person name="Lee S."/>
            <person name="Denson S."/>
            <person name="Patil S."/>
            <person name="Macmil S."/>
            <person name="Qi S."/>
            <person name="Matskevitch T."/>
            <person name="Palculict T."/>
            <person name="Mathew T."/>
            <person name="Vee V."/>
            <person name="Velamala V."/>
            <person name="Korchina V."/>
            <person name="Cai W."/>
            <person name="Liu W."/>
            <person name="Dai W."/>
            <person name="Zou X."/>
            <person name="Zhu Y."/>
            <person name="Zhang Y."/>
            <person name="Wu Y.-Q."/>
            <person name="Xin Y."/>
            <person name="Nazarath L."/>
            <person name="Kovar C."/>
            <person name="Han Y."/>
            <person name="Muzny D."/>
            <person name="Gibbs R."/>
        </authorList>
    </citation>
    <scope>NUCLEOTIDE SEQUENCE [LARGE SCALE GENOMIC DNA]</scope>
    <source>
        <strain evidence="5">Jacobina</strain>
    </source>
</reference>
<reference evidence="4" key="3">
    <citation type="submission" date="2020-05" db="UniProtKB">
        <authorList>
            <consortium name="EnsemblMetazoa"/>
        </authorList>
    </citation>
    <scope>IDENTIFICATION</scope>
    <source>
        <strain evidence="4">Jacobina</strain>
    </source>
</reference>
<dbReference type="SMART" id="SM01015">
    <property type="entry name" value="Arfaptin"/>
    <property type="match status" value="1"/>
</dbReference>
<accession>A0A1B0CN93</accession>
<dbReference type="InterPro" id="IPR006723">
    <property type="entry name" value="Islet_autoAg_Ica1_C"/>
</dbReference>
<dbReference type="EMBL" id="AJWK01019905">
    <property type="status" value="NOT_ANNOTATED_CDS"/>
    <property type="molecule type" value="Genomic_DNA"/>
</dbReference>
<dbReference type="FunFam" id="1.20.1270.60:FF:000068">
    <property type="entry name" value="Islet cell autoantigen"/>
    <property type="match status" value="1"/>
</dbReference>
<dbReference type="VEuPathDB" id="VectorBase:LLONM1_000270"/>
<reference evidence="3" key="2">
    <citation type="journal article" date="2020" name="BMC">
        <title>Leishmania infection induces a limited differential gene expression in the sand fly midgut.</title>
        <authorList>
            <person name="Coutinho-Abreu I.V."/>
            <person name="Serafim T.D."/>
            <person name="Meneses C."/>
            <person name="Kamhawi S."/>
            <person name="Oliveira F."/>
            <person name="Valenzuela J.G."/>
        </authorList>
    </citation>
    <scope>NUCLEOTIDE SEQUENCE</scope>
    <source>
        <strain evidence="3">Jacobina</strain>
        <tissue evidence="3">Midgut</tissue>
    </source>
</reference>
<dbReference type="SUPFAM" id="SSF103657">
    <property type="entry name" value="BAR/IMD domain-like"/>
    <property type="match status" value="1"/>
</dbReference>
<dbReference type="AlphaFoldDB" id="A0A1B0CN93"/>
<dbReference type="PANTHER" id="PTHR10164:SF4">
    <property type="entry name" value="GH23156P"/>
    <property type="match status" value="1"/>
</dbReference>
<feature type="compositionally biased region" description="Polar residues" evidence="1">
    <location>
        <begin position="406"/>
        <end position="415"/>
    </location>
</feature>
<dbReference type="PROSITE" id="PS50870">
    <property type="entry name" value="AH"/>
    <property type="match status" value="1"/>
</dbReference>
<name>A0A1B0CN93_LUTLO</name>
<dbReference type="SMART" id="SM01237">
    <property type="entry name" value="ICA69"/>
    <property type="match status" value="1"/>
</dbReference>
<evidence type="ECO:0000259" key="2">
    <source>
        <dbReference type="PROSITE" id="PS50870"/>
    </source>
</evidence>
<feature type="domain" description="AH" evidence="2">
    <location>
        <begin position="31"/>
        <end position="233"/>
    </location>
</feature>
<dbReference type="GO" id="GO:0005794">
    <property type="term" value="C:Golgi apparatus"/>
    <property type="evidence" value="ECO:0007669"/>
    <property type="project" value="TreeGrafter"/>
</dbReference>
<organism evidence="4 5">
    <name type="scientific">Lutzomyia longipalpis</name>
    <name type="common">Sand fly</name>
    <dbReference type="NCBI Taxonomy" id="7200"/>
    <lineage>
        <taxon>Eukaryota</taxon>
        <taxon>Metazoa</taxon>
        <taxon>Ecdysozoa</taxon>
        <taxon>Arthropoda</taxon>
        <taxon>Hexapoda</taxon>
        <taxon>Insecta</taxon>
        <taxon>Pterygota</taxon>
        <taxon>Neoptera</taxon>
        <taxon>Endopterygota</taxon>
        <taxon>Diptera</taxon>
        <taxon>Nematocera</taxon>
        <taxon>Psychodoidea</taxon>
        <taxon>Psychodidae</taxon>
        <taxon>Lutzomyia</taxon>
        <taxon>Lutzomyia</taxon>
    </lineage>
</organism>
<evidence type="ECO:0000313" key="4">
    <source>
        <dbReference type="EnsemblMetazoa" id="LLOJ006177-PA"/>
    </source>
</evidence>
<dbReference type="Gene3D" id="1.20.1270.60">
    <property type="entry name" value="Arfaptin homology (AH) domain/BAR domain"/>
    <property type="match status" value="1"/>
</dbReference>
<dbReference type="InterPro" id="IPR024114">
    <property type="entry name" value="Islet_autoAg_Ica1/Ica1-like"/>
</dbReference>
<feature type="region of interest" description="Disordered" evidence="1">
    <location>
        <begin position="397"/>
        <end position="423"/>
    </location>
</feature>